<feature type="compositionally biased region" description="Basic and acidic residues" evidence="1">
    <location>
        <begin position="13"/>
        <end position="36"/>
    </location>
</feature>
<proteinExistence type="predicted"/>
<reference evidence="2 3" key="1">
    <citation type="submission" date="2021-03" db="EMBL/GenBank/DDBJ databases">
        <title>Genomic Encyclopedia of Type Strains, Phase IV (KMG-IV): sequencing the most valuable type-strain genomes for metagenomic binning, comparative biology and taxonomic classification.</title>
        <authorList>
            <person name="Goeker M."/>
        </authorList>
    </citation>
    <scope>NUCLEOTIDE SEQUENCE [LARGE SCALE GENOMIC DNA]</scope>
    <source>
        <strain evidence="2 3">DSM 26048</strain>
    </source>
</reference>
<dbReference type="Proteomes" id="UP001519287">
    <property type="component" value="Unassembled WGS sequence"/>
</dbReference>
<protein>
    <submittedName>
        <fullName evidence="2">Uncharacterized protein</fullName>
    </submittedName>
</protein>
<name>A0ABS4IVW9_9BACL</name>
<gene>
    <name evidence="2" type="ORF">J2Z66_003336</name>
</gene>
<comment type="caution">
    <text evidence="2">The sequence shown here is derived from an EMBL/GenBank/DDBJ whole genome shotgun (WGS) entry which is preliminary data.</text>
</comment>
<keyword evidence="3" id="KW-1185">Reference proteome</keyword>
<accession>A0ABS4IVW9</accession>
<dbReference type="RefSeq" id="WP_209972463.1">
    <property type="nucleotide sequence ID" value="NZ_JAGGLB010000010.1"/>
</dbReference>
<evidence type="ECO:0000313" key="3">
    <source>
        <dbReference type="Proteomes" id="UP001519287"/>
    </source>
</evidence>
<evidence type="ECO:0000313" key="2">
    <source>
        <dbReference type="EMBL" id="MBP1991729.1"/>
    </source>
</evidence>
<organism evidence="2 3">
    <name type="scientific">Paenibacillus eucommiae</name>
    <dbReference type="NCBI Taxonomy" id="1355755"/>
    <lineage>
        <taxon>Bacteria</taxon>
        <taxon>Bacillati</taxon>
        <taxon>Bacillota</taxon>
        <taxon>Bacilli</taxon>
        <taxon>Bacillales</taxon>
        <taxon>Paenibacillaceae</taxon>
        <taxon>Paenibacillus</taxon>
    </lineage>
</organism>
<evidence type="ECO:0000256" key="1">
    <source>
        <dbReference type="SAM" id="MobiDB-lite"/>
    </source>
</evidence>
<sequence>MSGHCRSAIGSEETGRLGKYRNAEERRTSESRMKEKLHVRFDAGGAEKVKEGLTPSNEISVVYSTDS</sequence>
<feature type="region of interest" description="Disordered" evidence="1">
    <location>
        <begin position="1"/>
        <end position="36"/>
    </location>
</feature>
<dbReference type="EMBL" id="JAGGLB010000010">
    <property type="protein sequence ID" value="MBP1991729.1"/>
    <property type="molecule type" value="Genomic_DNA"/>
</dbReference>